<dbReference type="SUPFAM" id="SSF51735">
    <property type="entry name" value="NAD(P)-binding Rossmann-fold domains"/>
    <property type="match status" value="1"/>
</dbReference>
<dbReference type="EMBL" id="MZZM01000042">
    <property type="protein sequence ID" value="ORJ52991.1"/>
    <property type="molecule type" value="Genomic_DNA"/>
</dbReference>
<dbReference type="RefSeq" id="WP_084953976.1">
    <property type="nucleotide sequence ID" value="NZ_MZZM01000042.1"/>
</dbReference>
<dbReference type="InterPro" id="IPR036291">
    <property type="entry name" value="NAD(P)-bd_dom_sf"/>
</dbReference>
<reference evidence="1 2" key="1">
    <citation type="submission" date="2017-03" db="EMBL/GenBank/DDBJ databases">
        <title>Genomic insights into Mycobacterium simiae human colonization.</title>
        <authorList>
            <person name="Steffani J.L."/>
            <person name="Brunck M.E."/>
            <person name="Cruz E."/>
            <person name="Montiel R."/>
            <person name="Barona F."/>
        </authorList>
    </citation>
    <scope>NUCLEOTIDE SEQUENCE [LARGE SCALE GENOMIC DNA]</scope>
    <source>
        <strain evidence="1 2">MsiGto</strain>
    </source>
</reference>
<organism evidence="1 2">
    <name type="scientific">Mycobacterium simiae</name>
    <name type="common">Mycobacterium habana</name>
    <dbReference type="NCBI Taxonomy" id="1784"/>
    <lineage>
        <taxon>Bacteria</taxon>
        <taxon>Bacillati</taxon>
        <taxon>Actinomycetota</taxon>
        <taxon>Actinomycetes</taxon>
        <taxon>Mycobacteriales</taxon>
        <taxon>Mycobacteriaceae</taxon>
        <taxon>Mycobacterium</taxon>
        <taxon>Mycobacterium simiae complex</taxon>
    </lineage>
</organism>
<dbReference type="PANTHER" id="PTHR43781">
    <property type="entry name" value="SACCHAROPINE DEHYDROGENASE"/>
    <property type="match status" value="1"/>
</dbReference>
<accession>A0A1X0XJD2</accession>
<protein>
    <submittedName>
        <fullName evidence="1">Uncharacterized protein</fullName>
    </submittedName>
</protein>
<evidence type="ECO:0000313" key="2">
    <source>
        <dbReference type="Proteomes" id="UP000193040"/>
    </source>
</evidence>
<gene>
    <name evidence="1" type="ORF">B5M45_29705</name>
</gene>
<keyword evidence="2" id="KW-1185">Reference proteome</keyword>
<evidence type="ECO:0000313" key="1">
    <source>
        <dbReference type="EMBL" id="ORJ52991.1"/>
    </source>
</evidence>
<dbReference type="Gene3D" id="3.40.50.720">
    <property type="entry name" value="NAD(P)-binding Rossmann-like Domain"/>
    <property type="match status" value="1"/>
</dbReference>
<proteinExistence type="predicted"/>
<dbReference type="PANTHER" id="PTHR43781:SF1">
    <property type="entry name" value="SACCHAROPINE DEHYDROGENASE"/>
    <property type="match status" value="1"/>
</dbReference>
<dbReference type="Proteomes" id="UP000193040">
    <property type="component" value="Unassembled WGS sequence"/>
</dbReference>
<sequence length="333" mass="34401">MILLYGATGYTGRLVARTFAEEGLQPVLSGRRENALRAVADPLGLDVRVGGLDDLELSGAQALLNCAGPFGGTQAPLLRRCVDAGVAYLDLAGEVDEHLAAAAWDEKARAAGVLLMPGAGYGIVASDCLAAYVAETLVGPPVRVEVALKTVGAVSRGTAEVVLGSLRRPGVRRRSGALVACRAGRAHMQVDFGDGDGLTTVVTNPWRADLVASVPAAPSYDTYMAFPTPVRMMMGIPHGGLLRAVARRLPEGPTDEALAQGRSAVWARATGTGGAQTTAVLRGPDAYIFTAKAAAACVRRILAGDAPPGVHTPASAWGYDLALEIDGVVRVDV</sequence>
<name>A0A1X0XJD2_MYCSI</name>
<comment type="caution">
    <text evidence="1">The sequence shown here is derived from an EMBL/GenBank/DDBJ whole genome shotgun (WGS) entry which is preliminary data.</text>
</comment>
<dbReference type="AlphaFoldDB" id="A0A1X0XJD2"/>